<protein>
    <submittedName>
        <fullName evidence="2">Uncharacterized protein</fullName>
    </submittedName>
</protein>
<dbReference type="EMBL" id="HBIV01023423">
    <property type="protein sequence ID" value="CAE0665230.1"/>
    <property type="molecule type" value="Transcribed_RNA"/>
</dbReference>
<organism evidence="2">
    <name type="scientific">Lotharella globosa</name>
    <dbReference type="NCBI Taxonomy" id="91324"/>
    <lineage>
        <taxon>Eukaryota</taxon>
        <taxon>Sar</taxon>
        <taxon>Rhizaria</taxon>
        <taxon>Cercozoa</taxon>
        <taxon>Chlorarachniophyceae</taxon>
        <taxon>Lotharella</taxon>
    </lineage>
</organism>
<evidence type="ECO:0000313" key="2">
    <source>
        <dbReference type="EMBL" id="CAE0665230.1"/>
    </source>
</evidence>
<dbReference type="InterPro" id="IPR027417">
    <property type="entry name" value="P-loop_NTPase"/>
</dbReference>
<name>A0A7S3YXJ2_9EUKA</name>
<reference evidence="2" key="1">
    <citation type="submission" date="2021-01" db="EMBL/GenBank/DDBJ databases">
        <authorList>
            <person name="Corre E."/>
            <person name="Pelletier E."/>
            <person name="Niang G."/>
            <person name="Scheremetjew M."/>
            <person name="Finn R."/>
            <person name="Kale V."/>
            <person name="Holt S."/>
            <person name="Cochrane G."/>
            <person name="Meng A."/>
            <person name="Brown T."/>
            <person name="Cohen L."/>
        </authorList>
    </citation>
    <scope>NUCLEOTIDE SEQUENCE</scope>
    <source>
        <strain evidence="2">CCCM811</strain>
    </source>
</reference>
<evidence type="ECO:0000256" key="1">
    <source>
        <dbReference type="SAM" id="SignalP"/>
    </source>
</evidence>
<sequence>MTTAMLAVAFLLPVSGYWREHHNEMGLEDLELKFLPSKQEVRLVHIPKSSGTALIRDARKLGKPVVNHETCAYDPQEYCKDCDEWQATMLREPRSHVLSMFFHCTYNQPNEELHPNSALKAENSDLPRFHSRNDTSLSEARKKELDFKAFDLWLEHFNSSWKLDDGYYGCYQPSNMQSRYLTCAESGWTHSHGVGSMEMLKPDLDAAKETLNNMFFFGIKEEYHTSLCLYAYQSTGDFPESCECGFKGKELKSSEALHGIPPHSTDDLNAKQIKQIDALTGVDVQLYQYATALFWERVAFAEARSGKKISKC</sequence>
<gene>
    <name evidence="2" type="ORF">LGLO00237_LOCUS16835</name>
</gene>
<accession>A0A7S3YXJ2</accession>
<dbReference type="AlphaFoldDB" id="A0A7S3YXJ2"/>
<feature type="signal peptide" evidence="1">
    <location>
        <begin position="1"/>
        <end position="16"/>
    </location>
</feature>
<keyword evidence="1" id="KW-0732">Signal</keyword>
<proteinExistence type="predicted"/>
<feature type="chain" id="PRO_5031236428" evidence="1">
    <location>
        <begin position="17"/>
        <end position="312"/>
    </location>
</feature>
<dbReference type="Gene3D" id="3.40.50.300">
    <property type="entry name" value="P-loop containing nucleotide triphosphate hydrolases"/>
    <property type="match status" value="1"/>
</dbReference>